<accession>A0A7W8FYW8</accession>
<evidence type="ECO:0000259" key="6">
    <source>
        <dbReference type="PROSITE" id="PS50977"/>
    </source>
</evidence>
<proteinExistence type="predicted"/>
<dbReference type="Proteomes" id="UP000521199">
    <property type="component" value="Unassembled WGS sequence"/>
</dbReference>
<dbReference type="RefSeq" id="WP_246387642.1">
    <property type="nucleotide sequence ID" value="NZ_JACHHP010000002.1"/>
</dbReference>
<sequence>MPITVRRSSRPPSPGPGRPKDLEKRAAIMAAAKRLFPLQGFEGVSMDAIAAEAGVSKLTVYSHFTDKETLFTEAVKEKCLEQVPDDIFVPVTRGPIRAALMTIGLRFHGLVSSDEAIGLQRMLLTTDRRNADTLGRLFWEAGPARVSESLARFLAASVERGQLDIPDTREAAGHFLCLLKGEVNRRMLCGAAACAHADEVDAHVGSVVDFFLRAYAPR</sequence>
<keyword evidence="8" id="KW-1185">Reference proteome</keyword>
<dbReference type="PANTHER" id="PTHR30055">
    <property type="entry name" value="HTH-TYPE TRANSCRIPTIONAL REGULATOR RUTR"/>
    <property type="match status" value="1"/>
</dbReference>
<reference evidence="7 8" key="1">
    <citation type="submission" date="2020-08" db="EMBL/GenBank/DDBJ databases">
        <title>Genomic Encyclopedia of Type Strains, Phase IV (KMG-IV): sequencing the most valuable type-strain genomes for metagenomic binning, comparative biology and taxonomic classification.</title>
        <authorList>
            <person name="Goeker M."/>
        </authorList>
    </citation>
    <scope>NUCLEOTIDE SEQUENCE [LARGE SCALE GENOMIC DNA]</scope>
    <source>
        <strain evidence="7 8">DSM 24163</strain>
    </source>
</reference>
<dbReference type="InterPro" id="IPR001647">
    <property type="entry name" value="HTH_TetR"/>
</dbReference>
<organism evidence="7 8">
    <name type="scientific">Chiayiivirga flava</name>
    <dbReference type="NCBI Taxonomy" id="659595"/>
    <lineage>
        <taxon>Bacteria</taxon>
        <taxon>Pseudomonadati</taxon>
        <taxon>Pseudomonadota</taxon>
        <taxon>Gammaproteobacteria</taxon>
        <taxon>Lysobacterales</taxon>
        <taxon>Lysobacteraceae</taxon>
        <taxon>Chiayiivirga</taxon>
    </lineage>
</organism>
<protein>
    <submittedName>
        <fullName evidence="7">TetR/AcrR family transcriptional repressor of mexJK operon</fullName>
    </submittedName>
</protein>
<dbReference type="Gene3D" id="1.10.357.10">
    <property type="entry name" value="Tetracycline Repressor, domain 2"/>
    <property type="match status" value="1"/>
</dbReference>
<dbReference type="SUPFAM" id="SSF46689">
    <property type="entry name" value="Homeodomain-like"/>
    <property type="match status" value="1"/>
</dbReference>
<keyword evidence="2 4" id="KW-0238">DNA-binding</keyword>
<dbReference type="PANTHER" id="PTHR30055:SF146">
    <property type="entry name" value="HTH-TYPE TRANSCRIPTIONAL DUAL REGULATOR CECR"/>
    <property type="match status" value="1"/>
</dbReference>
<dbReference type="Gene3D" id="1.10.10.60">
    <property type="entry name" value="Homeodomain-like"/>
    <property type="match status" value="1"/>
</dbReference>
<dbReference type="InterPro" id="IPR039536">
    <property type="entry name" value="TetR_C_Proteobacteria"/>
</dbReference>
<dbReference type="GO" id="GO:0003700">
    <property type="term" value="F:DNA-binding transcription factor activity"/>
    <property type="evidence" value="ECO:0007669"/>
    <property type="project" value="TreeGrafter"/>
</dbReference>
<evidence type="ECO:0000256" key="4">
    <source>
        <dbReference type="PROSITE-ProRule" id="PRU00335"/>
    </source>
</evidence>
<evidence type="ECO:0000256" key="2">
    <source>
        <dbReference type="ARBA" id="ARBA00023125"/>
    </source>
</evidence>
<dbReference type="Pfam" id="PF00440">
    <property type="entry name" value="TetR_N"/>
    <property type="match status" value="1"/>
</dbReference>
<feature type="region of interest" description="Disordered" evidence="5">
    <location>
        <begin position="1"/>
        <end position="21"/>
    </location>
</feature>
<keyword evidence="1" id="KW-0805">Transcription regulation</keyword>
<dbReference type="InterPro" id="IPR009057">
    <property type="entry name" value="Homeodomain-like_sf"/>
</dbReference>
<dbReference type="PROSITE" id="PS50977">
    <property type="entry name" value="HTH_TETR_2"/>
    <property type="match status" value="1"/>
</dbReference>
<dbReference type="InterPro" id="IPR050109">
    <property type="entry name" value="HTH-type_TetR-like_transc_reg"/>
</dbReference>
<dbReference type="EMBL" id="JACHHP010000002">
    <property type="protein sequence ID" value="MBB5207847.1"/>
    <property type="molecule type" value="Genomic_DNA"/>
</dbReference>
<comment type="caution">
    <text evidence="7">The sequence shown here is derived from an EMBL/GenBank/DDBJ whole genome shotgun (WGS) entry which is preliminary data.</text>
</comment>
<gene>
    <name evidence="7" type="ORF">HNQ52_001376</name>
</gene>
<evidence type="ECO:0000256" key="3">
    <source>
        <dbReference type="ARBA" id="ARBA00023163"/>
    </source>
</evidence>
<dbReference type="Pfam" id="PF14246">
    <property type="entry name" value="TetR_C_7"/>
    <property type="match status" value="1"/>
</dbReference>
<evidence type="ECO:0000256" key="1">
    <source>
        <dbReference type="ARBA" id="ARBA00023015"/>
    </source>
</evidence>
<evidence type="ECO:0000313" key="7">
    <source>
        <dbReference type="EMBL" id="MBB5207847.1"/>
    </source>
</evidence>
<name>A0A7W8FYW8_9GAMM</name>
<evidence type="ECO:0000256" key="5">
    <source>
        <dbReference type="SAM" id="MobiDB-lite"/>
    </source>
</evidence>
<dbReference type="PRINTS" id="PR00455">
    <property type="entry name" value="HTHTETR"/>
</dbReference>
<feature type="domain" description="HTH tetR-type" evidence="6">
    <location>
        <begin position="22"/>
        <end position="82"/>
    </location>
</feature>
<dbReference type="FunFam" id="1.10.10.60:FF:000141">
    <property type="entry name" value="TetR family transcriptional regulator"/>
    <property type="match status" value="1"/>
</dbReference>
<keyword evidence="3" id="KW-0804">Transcription</keyword>
<feature type="DNA-binding region" description="H-T-H motif" evidence="4">
    <location>
        <begin position="45"/>
        <end position="64"/>
    </location>
</feature>
<dbReference type="AlphaFoldDB" id="A0A7W8FYW8"/>
<evidence type="ECO:0000313" key="8">
    <source>
        <dbReference type="Proteomes" id="UP000521199"/>
    </source>
</evidence>
<dbReference type="GO" id="GO:0000976">
    <property type="term" value="F:transcription cis-regulatory region binding"/>
    <property type="evidence" value="ECO:0007669"/>
    <property type="project" value="TreeGrafter"/>
</dbReference>